<proteinExistence type="predicted"/>
<reference evidence="1 2" key="1">
    <citation type="journal article" date="2019" name="Sci. Rep.">
        <title>Orb-weaving spider Araneus ventricosus genome elucidates the spidroin gene catalogue.</title>
        <authorList>
            <person name="Kono N."/>
            <person name="Nakamura H."/>
            <person name="Ohtoshi R."/>
            <person name="Moran D.A.P."/>
            <person name="Shinohara A."/>
            <person name="Yoshida Y."/>
            <person name="Fujiwara M."/>
            <person name="Mori M."/>
            <person name="Tomita M."/>
            <person name="Arakawa K."/>
        </authorList>
    </citation>
    <scope>NUCLEOTIDE SEQUENCE [LARGE SCALE GENOMIC DNA]</scope>
</reference>
<organism evidence="1 2">
    <name type="scientific">Araneus ventricosus</name>
    <name type="common">Orbweaver spider</name>
    <name type="synonym">Epeira ventricosa</name>
    <dbReference type="NCBI Taxonomy" id="182803"/>
    <lineage>
        <taxon>Eukaryota</taxon>
        <taxon>Metazoa</taxon>
        <taxon>Ecdysozoa</taxon>
        <taxon>Arthropoda</taxon>
        <taxon>Chelicerata</taxon>
        <taxon>Arachnida</taxon>
        <taxon>Araneae</taxon>
        <taxon>Araneomorphae</taxon>
        <taxon>Entelegynae</taxon>
        <taxon>Araneoidea</taxon>
        <taxon>Araneidae</taxon>
        <taxon>Araneus</taxon>
    </lineage>
</organism>
<protein>
    <submittedName>
        <fullName evidence="1">Uncharacterized protein</fullName>
    </submittedName>
</protein>
<name>A0A4Y2HDG1_ARAVE</name>
<dbReference type="Proteomes" id="UP000499080">
    <property type="component" value="Unassembled WGS sequence"/>
</dbReference>
<dbReference type="AlphaFoldDB" id="A0A4Y2HDG1"/>
<sequence>MYTRISTSKYKACHIVSVCEKANGEHFHRFVPLKPRQVLYFPAIMFAAFPVRDLSEGEPPFIYIESGALPRSYRQPFCCEKMTRSPTRDVTVRDVI</sequence>
<evidence type="ECO:0000313" key="2">
    <source>
        <dbReference type="Proteomes" id="UP000499080"/>
    </source>
</evidence>
<dbReference type="EMBL" id="BGPR01181253">
    <property type="protein sequence ID" value="GBM63337.1"/>
    <property type="molecule type" value="Genomic_DNA"/>
</dbReference>
<keyword evidence="2" id="KW-1185">Reference proteome</keyword>
<accession>A0A4Y2HDG1</accession>
<comment type="caution">
    <text evidence="1">The sequence shown here is derived from an EMBL/GenBank/DDBJ whole genome shotgun (WGS) entry which is preliminary data.</text>
</comment>
<gene>
    <name evidence="1" type="ORF">AVEN_116231_1</name>
</gene>
<evidence type="ECO:0000313" key="1">
    <source>
        <dbReference type="EMBL" id="GBM63337.1"/>
    </source>
</evidence>